<organism evidence="11 12">
    <name type="scientific">Boudabousia marimammalium</name>
    <dbReference type="NCBI Taxonomy" id="156892"/>
    <lineage>
        <taxon>Bacteria</taxon>
        <taxon>Bacillati</taxon>
        <taxon>Actinomycetota</taxon>
        <taxon>Actinomycetes</taxon>
        <taxon>Actinomycetales</taxon>
        <taxon>Actinomycetaceae</taxon>
        <taxon>Boudabousia</taxon>
    </lineage>
</organism>
<dbReference type="PANTHER" id="PTHR34353">
    <property type="entry name" value="CRISPR-ASSOCIATED ENDONUCLEASE CAS1 1"/>
    <property type="match status" value="1"/>
</dbReference>
<evidence type="ECO:0000313" key="11">
    <source>
        <dbReference type="EMBL" id="OKL47335.1"/>
    </source>
</evidence>
<comment type="cofactor">
    <cofactor evidence="10">
        <name>Mg(2+)</name>
        <dbReference type="ChEBI" id="CHEBI:18420"/>
    </cofactor>
    <cofactor evidence="10">
        <name>Mn(2+)</name>
        <dbReference type="ChEBI" id="CHEBI:29035"/>
    </cofactor>
</comment>
<comment type="function">
    <text evidence="10">CRISPR (clustered regularly interspaced short palindromic repeat), is an adaptive immune system that provides protection against mobile genetic elements (viruses, transposable elements and conjugative plasmids). CRISPR clusters contain spacers, sequences complementary to antecedent mobile elements, and target invading nucleic acids. CRISPR clusters are transcribed and processed into CRISPR RNA (crRNA). Acts as a dsDNA endonuclease. Involved in the integration of spacer DNA into the CRISPR cassette.</text>
</comment>
<dbReference type="Pfam" id="PF01867">
    <property type="entry name" value="Cas_Cas1"/>
    <property type="match status" value="1"/>
</dbReference>
<feature type="binding site" evidence="10">
    <location>
        <position position="225"/>
    </location>
    <ligand>
        <name>Mn(2+)</name>
        <dbReference type="ChEBI" id="CHEBI:29035"/>
    </ligand>
</feature>
<keyword evidence="6 10" id="KW-0051">Antiviral defense</keyword>
<dbReference type="GO" id="GO:0051607">
    <property type="term" value="P:defense response to virus"/>
    <property type="evidence" value="ECO:0007669"/>
    <property type="project" value="UniProtKB-UniRule"/>
</dbReference>
<dbReference type="EC" id="3.1.-.-" evidence="10"/>
<dbReference type="AlphaFoldDB" id="A0A1Q5PL18"/>
<keyword evidence="5 10" id="KW-0460">Magnesium</keyword>
<keyword evidence="8 10" id="KW-0464">Manganese</keyword>
<keyword evidence="4 10" id="KW-0378">Hydrolase</keyword>
<dbReference type="Gene3D" id="3.100.10.20">
    <property type="entry name" value="CRISPR-associated endonuclease Cas1, N-terminal domain"/>
    <property type="match status" value="1"/>
</dbReference>
<name>A0A1Q5PL18_9ACTO</name>
<dbReference type="HAMAP" id="MF_01470">
    <property type="entry name" value="Cas1"/>
    <property type="match status" value="1"/>
</dbReference>
<keyword evidence="1 10" id="KW-0540">Nuclease</keyword>
<dbReference type="NCBIfam" id="TIGR00287">
    <property type="entry name" value="cas1"/>
    <property type="match status" value="1"/>
</dbReference>
<comment type="similarity">
    <text evidence="10">Belongs to the CRISPR-associated endonuclease Cas1 family.</text>
</comment>
<dbReference type="GO" id="GO:0016787">
    <property type="term" value="F:hydrolase activity"/>
    <property type="evidence" value="ECO:0007669"/>
    <property type="project" value="UniProtKB-KW"/>
</dbReference>
<accession>A0A1Q5PL18</accession>
<comment type="caution">
    <text evidence="11">The sequence shown here is derived from an EMBL/GenBank/DDBJ whole genome shotgun (WGS) entry which is preliminary data.</text>
</comment>
<dbReference type="EMBL" id="MPDM01000007">
    <property type="protein sequence ID" value="OKL47335.1"/>
    <property type="molecule type" value="Genomic_DNA"/>
</dbReference>
<evidence type="ECO:0000256" key="5">
    <source>
        <dbReference type="ARBA" id="ARBA00022842"/>
    </source>
</evidence>
<dbReference type="InterPro" id="IPR019855">
    <property type="entry name" value="CRISPR-assoc_Cas1_NMENI"/>
</dbReference>
<evidence type="ECO:0000256" key="7">
    <source>
        <dbReference type="ARBA" id="ARBA00023125"/>
    </source>
</evidence>
<dbReference type="GO" id="GO:0046872">
    <property type="term" value="F:metal ion binding"/>
    <property type="evidence" value="ECO:0007669"/>
    <property type="project" value="UniProtKB-UniRule"/>
</dbReference>
<feature type="binding site" evidence="10">
    <location>
        <position position="150"/>
    </location>
    <ligand>
        <name>Mn(2+)</name>
        <dbReference type="ChEBI" id="CHEBI:29035"/>
    </ligand>
</feature>
<evidence type="ECO:0000256" key="8">
    <source>
        <dbReference type="ARBA" id="ARBA00023211"/>
    </source>
</evidence>
<evidence type="ECO:0000256" key="10">
    <source>
        <dbReference type="HAMAP-Rule" id="MF_01470"/>
    </source>
</evidence>
<evidence type="ECO:0000313" key="12">
    <source>
        <dbReference type="Proteomes" id="UP000186465"/>
    </source>
</evidence>
<feature type="binding site" evidence="10">
    <location>
        <position position="210"/>
    </location>
    <ligand>
        <name>Mn(2+)</name>
        <dbReference type="ChEBI" id="CHEBI:29035"/>
    </ligand>
</feature>
<dbReference type="GO" id="GO:0004520">
    <property type="term" value="F:DNA endonuclease activity"/>
    <property type="evidence" value="ECO:0007669"/>
    <property type="project" value="InterPro"/>
</dbReference>
<keyword evidence="12" id="KW-1185">Reference proteome</keyword>
<keyword evidence="7 10" id="KW-0238">DNA-binding</keyword>
<evidence type="ECO:0000256" key="6">
    <source>
        <dbReference type="ARBA" id="ARBA00023118"/>
    </source>
</evidence>
<keyword evidence="3 10" id="KW-0255">Endonuclease</keyword>
<dbReference type="InterPro" id="IPR050646">
    <property type="entry name" value="Cas1"/>
</dbReference>
<dbReference type="Gene3D" id="1.20.120.920">
    <property type="entry name" value="CRISPR-associated endonuclease Cas1, C-terminal domain"/>
    <property type="match status" value="1"/>
</dbReference>
<gene>
    <name evidence="10" type="primary">cas1</name>
    <name evidence="11" type="ORF">BM477_06605</name>
</gene>
<evidence type="ECO:0000256" key="3">
    <source>
        <dbReference type="ARBA" id="ARBA00022759"/>
    </source>
</evidence>
<reference evidence="12" key="1">
    <citation type="submission" date="2016-11" db="EMBL/GenBank/DDBJ databases">
        <title>Actinomyces gypaetusis sp. nov. isolated from Gypaetus barbatus in Qinghai Tibet Plateau China.</title>
        <authorList>
            <person name="Meng X."/>
        </authorList>
    </citation>
    <scope>NUCLEOTIDE SEQUENCE [LARGE SCALE GENOMIC DNA]</scope>
    <source>
        <strain evidence="12">DSM 15383</strain>
    </source>
</reference>
<evidence type="ECO:0000256" key="9">
    <source>
        <dbReference type="ARBA" id="ARBA00038592"/>
    </source>
</evidence>
<sequence>MKSGWRIIDLLSMEGSIGYKYGNLVVRPSDKPEVMVPLADVAVVLLGVRVTISGAALMKLSDHDASVLVCDWRGIPCAGAYPWSDHSRIAARHNAQASLSQPRRKQAWAAIVKAKILGQAHTVSLCSELASKRLVEIAKSVRSGDPENCEAQAARLYWGAISPFDGFRREPGSGGDDFNKCLDYAYTVLRGHGIRSVVGAGLCGPIGLFHHSRSNPFALVDDVIEPFRPAIDYALLTTLESYDVSQPEVKQQLVAASTQTFNKEGQSLTNCLDSFCQSLGLFVEDDLDSLPVPVWK</sequence>
<proteinExistence type="inferred from homology"/>
<evidence type="ECO:0000256" key="2">
    <source>
        <dbReference type="ARBA" id="ARBA00022723"/>
    </source>
</evidence>
<dbReference type="InterPro" id="IPR042206">
    <property type="entry name" value="CRISPR-assoc_Cas1_C"/>
</dbReference>
<dbReference type="InterPro" id="IPR042211">
    <property type="entry name" value="CRISPR-assoc_Cas1_N"/>
</dbReference>
<dbReference type="STRING" id="156892.BM477_06605"/>
<dbReference type="RefSeq" id="WP_075361906.1">
    <property type="nucleotide sequence ID" value="NZ_MPDM01000007.1"/>
</dbReference>
<dbReference type="NCBIfam" id="TIGR03639">
    <property type="entry name" value="cas1_NMENI"/>
    <property type="match status" value="1"/>
</dbReference>
<dbReference type="GO" id="GO:0043571">
    <property type="term" value="P:maintenance of CRISPR repeat elements"/>
    <property type="evidence" value="ECO:0007669"/>
    <property type="project" value="UniProtKB-UniRule"/>
</dbReference>
<evidence type="ECO:0000256" key="4">
    <source>
        <dbReference type="ARBA" id="ARBA00022801"/>
    </source>
</evidence>
<keyword evidence="2 10" id="KW-0479">Metal-binding</keyword>
<dbReference type="Proteomes" id="UP000186465">
    <property type="component" value="Unassembled WGS sequence"/>
</dbReference>
<evidence type="ECO:0000256" key="1">
    <source>
        <dbReference type="ARBA" id="ARBA00022722"/>
    </source>
</evidence>
<dbReference type="InterPro" id="IPR002729">
    <property type="entry name" value="CRISPR-assoc_Cas1"/>
</dbReference>
<dbReference type="OrthoDB" id="1550386at2"/>
<protein>
    <recommendedName>
        <fullName evidence="10">CRISPR-associated endonuclease Cas1</fullName>
        <ecNumber evidence="10">3.1.-.-</ecNumber>
    </recommendedName>
</protein>
<dbReference type="PANTHER" id="PTHR34353:SF2">
    <property type="entry name" value="CRISPR-ASSOCIATED ENDONUCLEASE CAS1 1"/>
    <property type="match status" value="1"/>
</dbReference>
<dbReference type="GO" id="GO:0003677">
    <property type="term" value="F:DNA binding"/>
    <property type="evidence" value="ECO:0007669"/>
    <property type="project" value="UniProtKB-KW"/>
</dbReference>
<comment type="subunit">
    <text evidence="9 10">Homodimer, forms a heterotetramer with a Cas2 homodimer.</text>
</comment>